<dbReference type="AlphaFoldDB" id="C6XPT2"/>
<dbReference type="KEGG" id="hba:Hbal_2673"/>
<proteinExistence type="predicted"/>
<evidence type="ECO:0000313" key="3">
    <source>
        <dbReference type="Proteomes" id="UP000002745"/>
    </source>
</evidence>
<dbReference type="RefSeq" id="WP_015828497.1">
    <property type="nucleotide sequence ID" value="NC_012982.1"/>
</dbReference>
<keyword evidence="3" id="KW-1185">Reference proteome</keyword>
<keyword evidence="1" id="KW-0732">Signal</keyword>
<feature type="signal peptide" evidence="1">
    <location>
        <begin position="1"/>
        <end position="24"/>
    </location>
</feature>
<dbReference type="GO" id="GO:0004185">
    <property type="term" value="F:serine-type carboxypeptidase activity"/>
    <property type="evidence" value="ECO:0007669"/>
    <property type="project" value="InterPro"/>
</dbReference>
<dbReference type="InterPro" id="IPR001563">
    <property type="entry name" value="Peptidase_S10"/>
</dbReference>
<dbReference type="Gene3D" id="3.40.50.1820">
    <property type="entry name" value="alpha/beta hydrolase"/>
    <property type="match status" value="1"/>
</dbReference>
<reference evidence="3" key="1">
    <citation type="journal article" date="2011" name="J. Bacteriol.">
        <title>Genome sequences of eight morphologically diverse alphaproteobacteria.</title>
        <authorList>
            <consortium name="US DOE Joint Genome Institute"/>
            <person name="Brown P.J."/>
            <person name="Kysela D.T."/>
            <person name="Buechlein A."/>
            <person name="Hemmerich C."/>
            <person name="Brun Y.V."/>
        </authorList>
    </citation>
    <scope>NUCLEOTIDE SEQUENCE [LARGE SCALE GENOMIC DNA]</scope>
    <source>
        <strain evidence="3">ATCC 49814 / DSM 5838 / IFAM 1418</strain>
    </source>
</reference>
<keyword evidence="2" id="KW-0121">Carboxypeptidase</keyword>
<dbReference type="InterPro" id="IPR029058">
    <property type="entry name" value="AB_hydrolase_fold"/>
</dbReference>
<feature type="chain" id="PRO_5002974086" evidence="1">
    <location>
        <begin position="25"/>
        <end position="516"/>
    </location>
</feature>
<protein>
    <submittedName>
        <fullName evidence="2">Peptidase S10 serine carboxypeptidase</fullName>
    </submittedName>
</protein>
<dbReference type="STRING" id="582402.Hbal_2673"/>
<evidence type="ECO:0000313" key="2">
    <source>
        <dbReference type="EMBL" id="ACT60347.1"/>
    </source>
</evidence>
<dbReference type="OrthoDB" id="9770107at2"/>
<name>C6XPT2_HIRBI</name>
<dbReference type="EMBL" id="CP001678">
    <property type="protein sequence ID" value="ACT60347.1"/>
    <property type="molecule type" value="Genomic_DNA"/>
</dbReference>
<dbReference type="SUPFAM" id="SSF53474">
    <property type="entry name" value="alpha/beta-Hydrolases"/>
    <property type="match status" value="1"/>
</dbReference>
<dbReference type="eggNOG" id="COG2939">
    <property type="taxonomic scope" value="Bacteria"/>
</dbReference>
<dbReference type="GO" id="GO:0006508">
    <property type="term" value="P:proteolysis"/>
    <property type="evidence" value="ECO:0007669"/>
    <property type="project" value="InterPro"/>
</dbReference>
<keyword evidence="2" id="KW-0378">Hydrolase</keyword>
<dbReference type="HOGENOM" id="CLU_032786_0_0_5"/>
<organism evidence="2 3">
    <name type="scientific">Hirschia baltica (strain ATCC 49814 / DSM 5838 / IFAM 1418)</name>
    <dbReference type="NCBI Taxonomy" id="582402"/>
    <lineage>
        <taxon>Bacteria</taxon>
        <taxon>Pseudomonadati</taxon>
        <taxon>Pseudomonadota</taxon>
        <taxon>Alphaproteobacteria</taxon>
        <taxon>Hyphomonadales</taxon>
        <taxon>Hyphomonadaceae</taxon>
        <taxon>Hirschia</taxon>
    </lineage>
</organism>
<sequence>MKLLQIFSIGICVFHLTMLPTSLAQNPIPSSEIVPTFKGEPSPYSKITQHQIKIGRDKVSYDAIAGETYLKDTAGNTTGSIFSFSYIRTDKVTANRPVLFVFNGGPGSASLWMHMGALGPKQLKLDKDVNPTNVPPFEIIDNKNSPLDYADLVFIDPIGTGFSRPLNGTDPKIFWGVDEDADSIAQFIELWLTQNKRWNSPKYVLGESYGSTRAAILPRALLGSPFPPGVMRGITLDGIILLGTTLDKHSATAPPKAQNEILKAHALRLPGIAVTAAFHGLTQPEEEIESFYNQTLEFSKTTYFEALLKADNGTLSINEKELILQKLKELTGLTEEQIGDDLVVTEGEFSNTALQNKGLQVGLYDSRYTLPLVNSGHDPVADDAAMTQYVPGFVAGFHMLLSEHLGVEIARPYTAIRWKDLLPYWNFERGFTPVPAKNSAQELAWSLRRNKDLRVFVASGYYDLVTTPAAAYDQIQSGGVPLDRVTFKEYPSGHMLYLGGTSEAFSKDLKNFILQK</sequence>
<keyword evidence="2" id="KW-0645">Protease</keyword>
<accession>C6XPT2</accession>
<dbReference type="Proteomes" id="UP000002745">
    <property type="component" value="Chromosome"/>
</dbReference>
<gene>
    <name evidence="2" type="ordered locus">Hbal_2673</name>
</gene>
<dbReference type="Pfam" id="PF00450">
    <property type="entry name" value="Peptidase_S10"/>
    <property type="match status" value="1"/>
</dbReference>
<evidence type="ECO:0000256" key="1">
    <source>
        <dbReference type="SAM" id="SignalP"/>
    </source>
</evidence>